<sequence>MQMAKIKVGFIGCGGIANSKHFPGMAQQENIEMVAFCDLIKERAEKAAKEYGTPDAKVYTDYH</sequence>
<feature type="domain" description="Gfo/Idh/MocA-like oxidoreductase N-terminal" evidence="1">
    <location>
        <begin position="6"/>
        <end position="61"/>
    </location>
</feature>
<dbReference type="GO" id="GO:0000166">
    <property type="term" value="F:nucleotide binding"/>
    <property type="evidence" value="ECO:0007669"/>
    <property type="project" value="InterPro"/>
</dbReference>
<protein>
    <submittedName>
        <fullName evidence="2">Gfo/Idh/MocA family oxidoreductase</fullName>
    </submittedName>
</protein>
<evidence type="ECO:0000313" key="2">
    <source>
        <dbReference type="EMBL" id="HIT94559.1"/>
    </source>
</evidence>
<reference evidence="2" key="1">
    <citation type="submission" date="2020-10" db="EMBL/GenBank/DDBJ databases">
        <authorList>
            <person name="Gilroy R."/>
        </authorList>
    </citation>
    <scope>NUCLEOTIDE SEQUENCE</scope>
    <source>
        <strain evidence="2">ChiBcec7-5410</strain>
    </source>
</reference>
<name>A0A9D1H881_9FIRM</name>
<evidence type="ECO:0000259" key="1">
    <source>
        <dbReference type="Pfam" id="PF01408"/>
    </source>
</evidence>
<dbReference type="EMBL" id="DVLW01000141">
    <property type="protein sequence ID" value="HIT94559.1"/>
    <property type="molecule type" value="Genomic_DNA"/>
</dbReference>
<feature type="non-terminal residue" evidence="2">
    <location>
        <position position="63"/>
    </location>
</feature>
<dbReference type="InterPro" id="IPR036291">
    <property type="entry name" value="NAD(P)-bd_dom_sf"/>
</dbReference>
<organism evidence="2 3">
    <name type="scientific">Candidatus Faecivivens stercoripullorum</name>
    <dbReference type="NCBI Taxonomy" id="2840805"/>
    <lineage>
        <taxon>Bacteria</taxon>
        <taxon>Bacillati</taxon>
        <taxon>Bacillota</taxon>
        <taxon>Clostridia</taxon>
        <taxon>Eubacteriales</taxon>
        <taxon>Oscillospiraceae</taxon>
        <taxon>Oscillospiraceae incertae sedis</taxon>
        <taxon>Candidatus Faecivivens</taxon>
    </lineage>
</organism>
<evidence type="ECO:0000313" key="3">
    <source>
        <dbReference type="Proteomes" id="UP000824160"/>
    </source>
</evidence>
<comment type="caution">
    <text evidence="2">The sequence shown here is derived from an EMBL/GenBank/DDBJ whole genome shotgun (WGS) entry which is preliminary data.</text>
</comment>
<proteinExistence type="predicted"/>
<dbReference type="Pfam" id="PF01408">
    <property type="entry name" value="GFO_IDH_MocA"/>
    <property type="match status" value="1"/>
</dbReference>
<dbReference type="SUPFAM" id="SSF51735">
    <property type="entry name" value="NAD(P)-binding Rossmann-fold domains"/>
    <property type="match status" value="1"/>
</dbReference>
<gene>
    <name evidence="2" type="ORF">IAC43_05195</name>
</gene>
<dbReference type="Gene3D" id="3.40.50.720">
    <property type="entry name" value="NAD(P)-binding Rossmann-like Domain"/>
    <property type="match status" value="1"/>
</dbReference>
<dbReference type="Proteomes" id="UP000824160">
    <property type="component" value="Unassembled WGS sequence"/>
</dbReference>
<dbReference type="InterPro" id="IPR000683">
    <property type="entry name" value="Gfo/Idh/MocA-like_OxRdtase_N"/>
</dbReference>
<accession>A0A9D1H881</accession>
<reference evidence="2" key="2">
    <citation type="journal article" date="2021" name="PeerJ">
        <title>Extensive microbial diversity within the chicken gut microbiome revealed by metagenomics and culture.</title>
        <authorList>
            <person name="Gilroy R."/>
            <person name="Ravi A."/>
            <person name="Getino M."/>
            <person name="Pursley I."/>
            <person name="Horton D.L."/>
            <person name="Alikhan N.F."/>
            <person name="Baker D."/>
            <person name="Gharbi K."/>
            <person name="Hall N."/>
            <person name="Watson M."/>
            <person name="Adriaenssens E.M."/>
            <person name="Foster-Nyarko E."/>
            <person name="Jarju S."/>
            <person name="Secka A."/>
            <person name="Antonio M."/>
            <person name="Oren A."/>
            <person name="Chaudhuri R.R."/>
            <person name="La Ragione R."/>
            <person name="Hildebrand F."/>
            <person name="Pallen M.J."/>
        </authorList>
    </citation>
    <scope>NUCLEOTIDE SEQUENCE</scope>
    <source>
        <strain evidence="2">ChiBcec7-5410</strain>
    </source>
</reference>
<dbReference type="AlphaFoldDB" id="A0A9D1H881"/>